<comment type="caution">
    <text evidence="1">The sequence shown here is derived from an EMBL/GenBank/DDBJ whole genome shotgun (WGS) entry which is preliminary data.</text>
</comment>
<dbReference type="Proteomes" id="UP000309667">
    <property type="component" value="Unassembled WGS sequence"/>
</dbReference>
<evidence type="ECO:0000313" key="1">
    <source>
        <dbReference type="EMBL" id="THV13755.1"/>
    </source>
</evidence>
<accession>A0ABY2QT73</accession>
<organism evidence="1 2">
    <name type="scientific">Rhizobium rhizophilum</name>
    <dbReference type="NCBI Taxonomy" id="1850373"/>
    <lineage>
        <taxon>Bacteria</taxon>
        <taxon>Pseudomonadati</taxon>
        <taxon>Pseudomonadota</taxon>
        <taxon>Alphaproteobacteria</taxon>
        <taxon>Hyphomicrobiales</taxon>
        <taxon>Rhizobiaceae</taxon>
        <taxon>Rhizobium/Agrobacterium group</taxon>
        <taxon>Rhizobium</taxon>
    </lineage>
</organism>
<reference evidence="1 2" key="1">
    <citation type="submission" date="2019-04" db="EMBL/GenBank/DDBJ databases">
        <title>Genome sequence of strain 7209-2.</title>
        <authorList>
            <person name="Gao J."/>
            <person name="Sun J."/>
        </authorList>
    </citation>
    <scope>NUCLEOTIDE SEQUENCE [LARGE SCALE GENOMIC DNA]</scope>
    <source>
        <strain evidence="1 2">7209-2</strain>
    </source>
</reference>
<sequence length="107" mass="11755">MNFRPSVIVNLDAYRPKPVGQPQPHFETLEALQEAERLVGLASDDIQGGICNAVSGARKLGGLTDGRTLSFAVRLCLKLMHLRTHPADCTLRLALEEWLYQRGNGNG</sequence>
<evidence type="ECO:0000313" key="2">
    <source>
        <dbReference type="Proteomes" id="UP000309667"/>
    </source>
</evidence>
<dbReference type="EMBL" id="STGT01000003">
    <property type="protein sequence ID" value="THV13755.1"/>
    <property type="molecule type" value="Genomic_DNA"/>
</dbReference>
<proteinExistence type="predicted"/>
<gene>
    <name evidence="1" type="ORF">E9677_12670</name>
</gene>
<dbReference type="RefSeq" id="WP_136558463.1">
    <property type="nucleotide sequence ID" value="NZ_STGT01000003.1"/>
</dbReference>
<keyword evidence="2" id="KW-1185">Reference proteome</keyword>
<protein>
    <submittedName>
        <fullName evidence="1">Uncharacterized protein</fullName>
    </submittedName>
</protein>
<name>A0ABY2QT73_9HYPH</name>